<feature type="domain" description="RRM" evidence="4">
    <location>
        <begin position="110"/>
        <end position="193"/>
    </location>
</feature>
<dbReference type="InterPro" id="IPR000504">
    <property type="entry name" value="RRM_dom"/>
</dbReference>
<evidence type="ECO:0000259" key="4">
    <source>
        <dbReference type="PROSITE" id="PS50102"/>
    </source>
</evidence>
<feature type="compositionally biased region" description="Polar residues" evidence="3">
    <location>
        <begin position="82"/>
        <end position="91"/>
    </location>
</feature>
<name>A0A6H5IUU1_9HYME</name>
<evidence type="ECO:0000256" key="1">
    <source>
        <dbReference type="ARBA" id="ARBA00022884"/>
    </source>
</evidence>
<dbReference type="SUPFAM" id="SSF54928">
    <property type="entry name" value="RNA-binding domain, RBD"/>
    <property type="match status" value="1"/>
</dbReference>
<sequence>MTDYELKVLRSTVNQEIPIITLLDVAVKLGEILDVTTTYHPEDYTKTITIRYYPYVYQGTTPAPAPAPMTTPQQEPLAPSRVSPTTPSQQPEAEDTDNQCNTQTNDDQNDRIFCTIPPSFPTSSIVQKLLQYFSPYGRIEYYNIIKNKQQKPTFAFIKYFNSTHAKRAYENVDKIWKAVMAEERKIKSQYRGKTIMTLHKECETQVEWDTYALHVTSCEQIRNLEKDPITTPNTEDCDLINLV</sequence>
<dbReference type="InterPro" id="IPR035979">
    <property type="entry name" value="RBD_domain_sf"/>
</dbReference>
<protein>
    <recommendedName>
        <fullName evidence="4">RRM domain-containing protein</fullName>
    </recommendedName>
</protein>
<dbReference type="Proteomes" id="UP000479190">
    <property type="component" value="Unassembled WGS sequence"/>
</dbReference>
<evidence type="ECO:0000313" key="5">
    <source>
        <dbReference type="EMBL" id="CAB0040674.1"/>
    </source>
</evidence>
<dbReference type="Pfam" id="PF00076">
    <property type="entry name" value="RRM_1"/>
    <property type="match status" value="1"/>
</dbReference>
<dbReference type="InterPro" id="IPR012677">
    <property type="entry name" value="Nucleotide-bd_a/b_plait_sf"/>
</dbReference>
<dbReference type="Gene3D" id="3.30.70.330">
    <property type="match status" value="1"/>
</dbReference>
<evidence type="ECO:0000256" key="2">
    <source>
        <dbReference type="PROSITE-ProRule" id="PRU00176"/>
    </source>
</evidence>
<proteinExistence type="predicted"/>
<dbReference type="GO" id="GO:0003723">
    <property type="term" value="F:RNA binding"/>
    <property type="evidence" value="ECO:0007669"/>
    <property type="project" value="UniProtKB-UniRule"/>
</dbReference>
<dbReference type="AlphaFoldDB" id="A0A6H5IUU1"/>
<dbReference type="PROSITE" id="PS50102">
    <property type="entry name" value="RRM"/>
    <property type="match status" value="1"/>
</dbReference>
<evidence type="ECO:0000256" key="3">
    <source>
        <dbReference type="SAM" id="MobiDB-lite"/>
    </source>
</evidence>
<reference evidence="5 6" key="1">
    <citation type="submission" date="2020-02" db="EMBL/GenBank/DDBJ databases">
        <authorList>
            <person name="Ferguson B K."/>
        </authorList>
    </citation>
    <scope>NUCLEOTIDE SEQUENCE [LARGE SCALE GENOMIC DNA]</scope>
</reference>
<organism evidence="5 6">
    <name type="scientific">Trichogramma brassicae</name>
    <dbReference type="NCBI Taxonomy" id="86971"/>
    <lineage>
        <taxon>Eukaryota</taxon>
        <taxon>Metazoa</taxon>
        <taxon>Ecdysozoa</taxon>
        <taxon>Arthropoda</taxon>
        <taxon>Hexapoda</taxon>
        <taxon>Insecta</taxon>
        <taxon>Pterygota</taxon>
        <taxon>Neoptera</taxon>
        <taxon>Endopterygota</taxon>
        <taxon>Hymenoptera</taxon>
        <taxon>Apocrita</taxon>
        <taxon>Proctotrupomorpha</taxon>
        <taxon>Chalcidoidea</taxon>
        <taxon>Trichogrammatidae</taxon>
        <taxon>Trichogramma</taxon>
    </lineage>
</organism>
<feature type="region of interest" description="Disordered" evidence="3">
    <location>
        <begin position="64"/>
        <end position="108"/>
    </location>
</feature>
<keyword evidence="1 2" id="KW-0694">RNA-binding</keyword>
<evidence type="ECO:0000313" key="6">
    <source>
        <dbReference type="Proteomes" id="UP000479190"/>
    </source>
</evidence>
<dbReference type="EMBL" id="CADCXV010001041">
    <property type="protein sequence ID" value="CAB0040674.1"/>
    <property type="molecule type" value="Genomic_DNA"/>
</dbReference>
<keyword evidence="6" id="KW-1185">Reference proteome</keyword>
<accession>A0A6H5IUU1</accession>
<gene>
    <name evidence="5" type="ORF">TBRA_LOCUS12370</name>
</gene>